<name>A0ABT7B1L9_9CYAN</name>
<accession>A0ABT7B1L9</accession>
<sequence length="379" mass="42313">MKRSFIAFGLCLTTLGGFELGGFTVTPIAVAQTASETAYLTSEASPIDCSDLPDGFKELRREWRRELEFDLEGEGMKIAGLFTCELIQPLAGQVEVVLGGAVIEPDMRDEITRDGSVFLEVAENWYGVGIENPKEHTEYIDGVGDRAVRSVMTSRIFTFPVTVNTIFFEHKEQVYFLANMHLSTARTDVDDIALAQQMVERIDSGVVQLEIPEPTPPHSPVTFNNALVNPSDLPNEYSSLRTDVLEKLQSFLSNLEIKGLFAYQLMEPLKMDLLFGGTIIKPNLQESMTTDVFDVPDMVDNMYGLKINKTGETLEFLDGVGNQAVRKMTTLEVLLMSIVVDVIVFEYDGQISFLVNTYMSRFPTQINTVALAKQMVERL</sequence>
<dbReference type="RefSeq" id="WP_283765435.1">
    <property type="nucleotide sequence ID" value="NZ_JAQOSO010000011.1"/>
</dbReference>
<dbReference type="EMBL" id="JAQOSO010000011">
    <property type="protein sequence ID" value="MDJ1173058.1"/>
    <property type="molecule type" value="Genomic_DNA"/>
</dbReference>
<organism evidence="1 2">
    <name type="scientific">Roseofilum capinflatum BLCC-M114</name>
    <dbReference type="NCBI Taxonomy" id="3022440"/>
    <lineage>
        <taxon>Bacteria</taxon>
        <taxon>Bacillati</taxon>
        <taxon>Cyanobacteriota</taxon>
        <taxon>Cyanophyceae</taxon>
        <taxon>Desertifilales</taxon>
        <taxon>Desertifilaceae</taxon>
        <taxon>Roseofilum</taxon>
        <taxon>Roseofilum capinflatum</taxon>
    </lineage>
</organism>
<comment type="caution">
    <text evidence="1">The sequence shown here is derived from an EMBL/GenBank/DDBJ whole genome shotgun (WGS) entry which is preliminary data.</text>
</comment>
<proteinExistence type="predicted"/>
<gene>
    <name evidence="1" type="ORF">PMG25_03035</name>
</gene>
<reference evidence="1 2" key="1">
    <citation type="submission" date="2023-01" db="EMBL/GenBank/DDBJ databases">
        <title>Novel diversity within Roseofilum (Cyanobacteria; Desertifilaceae) from marine benthic mats with descriptions of four novel species.</title>
        <authorList>
            <person name="Wang Y."/>
            <person name="Berthold D.E."/>
            <person name="Hu J."/>
            <person name="Lefler F.W."/>
            <person name="Laughinghouse H.D. IV."/>
        </authorList>
    </citation>
    <scope>NUCLEOTIDE SEQUENCE [LARGE SCALE GENOMIC DNA]</scope>
    <source>
        <strain evidence="1 2">BLCC-M114</strain>
    </source>
</reference>
<evidence type="ECO:0000313" key="1">
    <source>
        <dbReference type="EMBL" id="MDJ1173058.1"/>
    </source>
</evidence>
<dbReference type="Proteomes" id="UP001235849">
    <property type="component" value="Unassembled WGS sequence"/>
</dbReference>
<protein>
    <submittedName>
        <fullName evidence="1">Uncharacterized protein</fullName>
    </submittedName>
</protein>
<keyword evidence="2" id="KW-1185">Reference proteome</keyword>
<evidence type="ECO:0000313" key="2">
    <source>
        <dbReference type="Proteomes" id="UP001235849"/>
    </source>
</evidence>